<dbReference type="Pfam" id="PF18974">
    <property type="entry name" value="DUF5710"/>
    <property type="match status" value="1"/>
</dbReference>
<comment type="caution">
    <text evidence="3">The sequence shown here is derived from an EMBL/GenBank/DDBJ whole genome shotgun (WGS) entry which is preliminary data.</text>
</comment>
<proteinExistence type="predicted"/>
<accession>A0ABU2CIM8</accession>
<evidence type="ECO:0000313" key="4">
    <source>
        <dbReference type="Proteomes" id="UP001183585"/>
    </source>
</evidence>
<evidence type="ECO:0000313" key="3">
    <source>
        <dbReference type="EMBL" id="MDR7381188.1"/>
    </source>
</evidence>
<keyword evidence="4" id="KW-1185">Reference proteome</keyword>
<feature type="region of interest" description="Disordered" evidence="1">
    <location>
        <begin position="253"/>
        <end position="279"/>
    </location>
</feature>
<feature type="domain" description="DUF5710" evidence="2">
    <location>
        <begin position="3"/>
        <end position="43"/>
    </location>
</feature>
<dbReference type="InterPro" id="IPR043764">
    <property type="entry name" value="DUF5710"/>
</dbReference>
<dbReference type="RefSeq" id="WP_274997553.1">
    <property type="nucleotide sequence ID" value="NZ_JAJQQP010000016.1"/>
</dbReference>
<evidence type="ECO:0000256" key="1">
    <source>
        <dbReference type="SAM" id="MobiDB-lite"/>
    </source>
</evidence>
<reference evidence="3 4" key="1">
    <citation type="submission" date="2023-07" db="EMBL/GenBank/DDBJ databases">
        <title>Sequencing the genomes of 1000 actinobacteria strains.</title>
        <authorList>
            <person name="Klenk H.-P."/>
        </authorList>
    </citation>
    <scope>NUCLEOTIDE SEQUENCE [LARGE SCALE GENOMIC DNA]</scope>
    <source>
        <strain evidence="3 4">DSM 45554</strain>
    </source>
</reference>
<gene>
    <name evidence="3" type="ORF">J2S48_000703</name>
</gene>
<dbReference type="Proteomes" id="UP001183585">
    <property type="component" value="Unassembled WGS sequence"/>
</dbReference>
<dbReference type="EMBL" id="JAVDYE010000001">
    <property type="protein sequence ID" value="MDR7381188.1"/>
    <property type="molecule type" value="Genomic_DNA"/>
</dbReference>
<sequence>MDRIWLDVPFEEKGEAKELGARWAPDAKRWFAPRPGMKRLERWAALPDVPDLLPGEDRSLGSGLFVDLVPSTCWFTNVRSCVTPKDWERLRRMITRRAGMRCELCSATQDKETRRWLEAHERWVFDPVQGVQRLARLICLCTDCHTVTHFGFAQVRGLEDAAYVHLMAVTGMDHAQAQQHVRDAFALWSVRSERTWELDLSMLTDVGVTVQRPPSAKQRPAAVQEAFVAQDDGIRHRAMERAKADGIRLRAVAQPGAAPQATPSPVDVPARGTEATRPRSLLGRLVARLRRA</sequence>
<evidence type="ECO:0000259" key="2">
    <source>
        <dbReference type="Pfam" id="PF18974"/>
    </source>
</evidence>
<organism evidence="3 4">
    <name type="scientific">Promicromonospora iranensis</name>
    <dbReference type="NCBI Taxonomy" id="1105144"/>
    <lineage>
        <taxon>Bacteria</taxon>
        <taxon>Bacillati</taxon>
        <taxon>Actinomycetota</taxon>
        <taxon>Actinomycetes</taxon>
        <taxon>Micrococcales</taxon>
        <taxon>Promicromonosporaceae</taxon>
        <taxon>Promicromonospora</taxon>
    </lineage>
</organism>
<name>A0ABU2CIM8_9MICO</name>
<protein>
    <recommendedName>
        <fullName evidence="2">DUF5710 domain-containing protein</fullName>
    </recommendedName>
</protein>